<reference evidence="6 7" key="1">
    <citation type="submission" date="2017-07" db="EMBL/GenBank/DDBJ databases">
        <title>Amycolatopsis antarcticus sp. nov., isolated from the surface of an Antarcticus brown macroalga.</title>
        <authorList>
            <person name="Wang J."/>
            <person name="Leiva S."/>
            <person name="Huang J."/>
            <person name="Huang Y."/>
        </authorList>
    </citation>
    <scope>NUCLEOTIDE SEQUENCE [LARGE SCALE GENOMIC DNA]</scope>
    <source>
        <strain evidence="6 7">AU-G6</strain>
    </source>
</reference>
<accession>A0A263D8C0</accession>
<dbReference type="InterPro" id="IPR001670">
    <property type="entry name" value="ADH_Fe/GldA"/>
</dbReference>
<dbReference type="PANTHER" id="PTHR11496:SF102">
    <property type="entry name" value="ALCOHOL DEHYDROGENASE 4"/>
    <property type="match status" value="1"/>
</dbReference>
<dbReference type="Pfam" id="PF00465">
    <property type="entry name" value="Fe-ADH"/>
    <property type="match status" value="1"/>
</dbReference>
<gene>
    <name evidence="6" type="ORF">CFN78_04135</name>
</gene>
<comment type="caution">
    <text evidence="6">The sequence shown here is derived from an EMBL/GenBank/DDBJ whole genome shotgun (WGS) entry which is preliminary data.</text>
</comment>
<dbReference type="Proteomes" id="UP000242444">
    <property type="component" value="Unassembled WGS sequence"/>
</dbReference>
<name>A0A263D8C0_9PSEU</name>
<dbReference type="InterPro" id="IPR039697">
    <property type="entry name" value="Alcohol_dehydrogenase_Fe"/>
</dbReference>
<dbReference type="Gene3D" id="1.20.1090.10">
    <property type="entry name" value="Dehydroquinate synthase-like - alpha domain"/>
    <property type="match status" value="1"/>
</dbReference>
<dbReference type="OrthoDB" id="323926at2"/>
<dbReference type="InParanoid" id="A0A263D8C0"/>
<dbReference type="EMBL" id="NKYE01000002">
    <property type="protein sequence ID" value="OZM74631.1"/>
    <property type="molecule type" value="Genomic_DNA"/>
</dbReference>
<evidence type="ECO:0000256" key="2">
    <source>
        <dbReference type="ARBA" id="ARBA00023002"/>
    </source>
</evidence>
<sequence length="387" mass="38596">MGGAGAAEQRLSIDAGGRTEFGAGLVTAIPEFVAQAGDQRALVVTDAGLLAVGIVDRVTAALTRAGMEHLVHADIGANPSTDEVDRGAEVARSFGRAAVVAVGGGSPLDAAKAISLLAGNPGATAAGIGGEADPAAGWPLIAVPTTSGTGAETNGFGVIEDACARRKVYIGHSSVRPRVAVLDPELTIGLPAHVTAATGIDALVHGVESLASRGANVVSAAYAARAVTVLGHWLPAVHRDGRDLEARAQVMLGAHLAGRALTISGLGLVHGIGHALTAHTGTPHGVALAAVLDRVLEFNAPAAAAAFEETARALRVAPSDVDWTGAALAAVREIGGTLGVARPLRALGATADLLPRIAESAVADPVTGNNPRAVTVADVLAILRSVF</sequence>
<feature type="domain" description="Fe-containing alcohol dehydrogenase-like C-terminal" evidence="5">
    <location>
        <begin position="195"/>
        <end position="386"/>
    </location>
</feature>
<dbReference type="GO" id="GO:0046872">
    <property type="term" value="F:metal ion binding"/>
    <property type="evidence" value="ECO:0007669"/>
    <property type="project" value="InterPro"/>
</dbReference>
<keyword evidence="7" id="KW-1185">Reference proteome</keyword>
<dbReference type="GO" id="GO:0004022">
    <property type="term" value="F:alcohol dehydrogenase (NAD+) activity"/>
    <property type="evidence" value="ECO:0007669"/>
    <property type="project" value="UniProtKB-ARBA"/>
</dbReference>
<dbReference type="SUPFAM" id="SSF56796">
    <property type="entry name" value="Dehydroquinate synthase-like"/>
    <property type="match status" value="1"/>
</dbReference>
<keyword evidence="2" id="KW-0560">Oxidoreductase</keyword>
<dbReference type="PANTHER" id="PTHR11496">
    <property type="entry name" value="ALCOHOL DEHYDROGENASE"/>
    <property type="match status" value="1"/>
</dbReference>
<evidence type="ECO:0000259" key="4">
    <source>
        <dbReference type="Pfam" id="PF00465"/>
    </source>
</evidence>
<dbReference type="Gene3D" id="3.40.50.1970">
    <property type="match status" value="1"/>
</dbReference>
<organism evidence="6 7">
    <name type="scientific">Amycolatopsis antarctica</name>
    <dbReference type="NCBI Taxonomy" id="1854586"/>
    <lineage>
        <taxon>Bacteria</taxon>
        <taxon>Bacillati</taxon>
        <taxon>Actinomycetota</taxon>
        <taxon>Actinomycetes</taxon>
        <taxon>Pseudonocardiales</taxon>
        <taxon>Pseudonocardiaceae</taxon>
        <taxon>Amycolatopsis</taxon>
    </lineage>
</organism>
<evidence type="ECO:0000256" key="1">
    <source>
        <dbReference type="ARBA" id="ARBA00007358"/>
    </source>
</evidence>
<dbReference type="Pfam" id="PF25137">
    <property type="entry name" value="ADH_Fe_C"/>
    <property type="match status" value="1"/>
</dbReference>
<evidence type="ECO:0000259" key="5">
    <source>
        <dbReference type="Pfam" id="PF25137"/>
    </source>
</evidence>
<evidence type="ECO:0000313" key="7">
    <source>
        <dbReference type="Proteomes" id="UP000242444"/>
    </source>
</evidence>
<dbReference type="AlphaFoldDB" id="A0A263D8C0"/>
<proteinExistence type="inferred from homology"/>
<dbReference type="PROSITE" id="PS00913">
    <property type="entry name" value="ADH_IRON_1"/>
    <property type="match status" value="1"/>
</dbReference>
<dbReference type="CDD" id="cd08551">
    <property type="entry name" value="Fe-ADH"/>
    <property type="match status" value="1"/>
</dbReference>
<keyword evidence="3" id="KW-0520">NAD</keyword>
<comment type="similarity">
    <text evidence="1">Belongs to the iron-containing alcohol dehydrogenase family.</text>
</comment>
<dbReference type="FunFam" id="3.40.50.1970:FF:000003">
    <property type="entry name" value="Alcohol dehydrogenase, iron-containing"/>
    <property type="match status" value="1"/>
</dbReference>
<evidence type="ECO:0000256" key="3">
    <source>
        <dbReference type="ARBA" id="ARBA00023027"/>
    </source>
</evidence>
<evidence type="ECO:0000313" key="6">
    <source>
        <dbReference type="EMBL" id="OZM74631.1"/>
    </source>
</evidence>
<feature type="domain" description="Alcohol dehydrogenase iron-type/glycerol dehydrogenase GldA" evidence="4">
    <location>
        <begin position="19"/>
        <end position="184"/>
    </location>
</feature>
<dbReference type="PROSITE" id="PS00060">
    <property type="entry name" value="ADH_IRON_2"/>
    <property type="match status" value="1"/>
</dbReference>
<dbReference type="InterPro" id="IPR056798">
    <property type="entry name" value="ADH_Fe_C"/>
</dbReference>
<dbReference type="InterPro" id="IPR018211">
    <property type="entry name" value="ADH_Fe_CS"/>
</dbReference>
<protein>
    <submittedName>
        <fullName evidence="6">Methanol dehydrogenase</fullName>
    </submittedName>
</protein>